<evidence type="ECO:0000313" key="1">
    <source>
        <dbReference type="EMBL" id="KAJ8127327.1"/>
    </source>
</evidence>
<dbReference type="EMBL" id="JAPUUL010001468">
    <property type="protein sequence ID" value="KAJ8127327.1"/>
    <property type="molecule type" value="Genomic_DNA"/>
</dbReference>
<name>A0ACC2JIK0_9PEZI</name>
<comment type="caution">
    <text evidence="1">The sequence shown here is derived from an EMBL/GenBank/DDBJ whole genome shotgun (WGS) entry which is preliminary data.</text>
</comment>
<reference evidence="1" key="1">
    <citation type="submission" date="2022-12" db="EMBL/GenBank/DDBJ databases">
        <title>Genome Sequence of Lasiodiplodia mahajangana.</title>
        <authorList>
            <person name="Buettner E."/>
        </authorList>
    </citation>
    <scope>NUCLEOTIDE SEQUENCE</scope>
    <source>
        <strain evidence="1">VT137</strain>
    </source>
</reference>
<accession>A0ACC2JIK0</accession>
<organism evidence="1 2">
    <name type="scientific">Lasiodiplodia mahajangana</name>
    <dbReference type="NCBI Taxonomy" id="1108764"/>
    <lineage>
        <taxon>Eukaryota</taxon>
        <taxon>Fungi</taxon>
        <taxon>Dikarya</taxon>
        <taxon>Ascomycota</taxon>
        <taxon>Pezizomycotina</taxon>
        <taxon>Dothideomycetes</taxon>
        <taxon>Dothideomycetes incertae sedis</taxon>
        <taxon>Botryosphaeriales</taxon>
        <taxon>Botryosphaeriaceae</taxon>
        <taxon>Lasiodiplodia</taxon>
    </lineage>
</organism>
<gene>
    <name evidence="1" type="ORF">O1611_g6309</name>
</gene>
<proteinExistence type="predicted"/>
<dbReference type="Proteomes" id="UP001153332">
    <property type="component" value="Unassembled WGS sequence"/>
</dbReference>
<protein>
    <submittedName>
        <fullName evidence="1">Uncharacterized protein</fullName>
    </submittedName>
</protein>
<sequence>MQPLTIANLVLSILKTKAKPVTHADKTEMHSLLTTNLAPLILETKNKSAVFVINRLLALKAKKAETEAPNTRPFYRARGRPPARVNKANIYHLLTTDLVLLIYKTKDK</sequence>
<keyword evidence="2" id="KW-1185">Reference proteome</keyword>
<evidence type="ECO:0000313" key="2">
    <source>
        <dbReference type="Proteomes" id="UP001153332"/>
    </source>
</evidence>